<reference evidence="1 2" key="1">
    <citation type="submission" date="2019-03" db="EMBL/GenBank/DDBJ databases">
        <title>Algoriphagus sp. nov, a new strain isolated from root system soil of mangrove plant Kandelia.</title>
        <authorList>
            <person name="Yin Q."/>
            <person name="Wang K."/>
            <person name="Song Z."/>
        </authorList>
    </citation>
    <scope>NUCLEOTIDE SEQUENCE [LARGE SCALE GENOMIC DNA]</scope>
    <source>
        <strain evidence="1 2">XY-J91</strain>
    </source>
</reference>
<name>A0A4Y9QU41_9BACT</name>
<dbReference type="InterPro" id="IPR011044">
    <property type="entry name" value="Quino_amine_DH_bsu"/>
</dbReference>
<dbReference type="InterPro" id="IPR011042">
    <property type="entry name" value="6-blade_b-propeller_TolB-like"/>
</dbReference>
<organism evidence="1 2">
    <name type="scientific">Algoriphagus kandeliae</name>
    <dbReference type="NCBI Taxonomy" id="2562278"/>
    <lineage>
        <taxon>Bacteria</taxon>
        <taxon>Pseudomonadati</taxon>
        <taxon>Bacteroidota</taxon>
        <taxon>Cytophagia</taxon>
        <taxon>Cytophagales</taxon>
        <taxon>Cyclobacteriaceae</taxon>
        <taxon>Algoriphagus</taxon>
    </lineage>
</organism>
<dbReference type="Pfam" id="PF17170">
    <property type="entry name" value="DUF5128"/>
    <property type="match status" value="1"/>
</dbReference>
<evidence type="ECO:0000313" key="2">
    <source>
        <dbReference type="Proteomes" id="UP000297647"/>
    </source>
</evidence>
<dbReference type="OrthoDB" id="818536at2"/>
<dbReference type="Gene3D" id="2.120.10.30">
    <property type="entry name" value="TolB, C-terminal domain"/>
    <property type="match status" value="1"/>
</dbReference>
<dbReference type="Proteomes" id="UP000297647">
    <property type="component" value="Unassembled WGS sequence"/>
</dbReference>
<dbReference type="SUPFAM" id="SSF50969">
    <property type="entry name" value="YVTN repeat-like/Quinoprotein amine dehydrogenase"/>
    <property type="match status" value="1"/>
</dbReference>
<dbReference type="RefSeq" id="WP_135072768.1">
    <property type="nucleotide sequence ID" value="NZ_SPSB01000002.1"/>
</dbReference>
<proteinExistence type="predicted"/>
<sequence length="421" mass="49073">MNYKFVLSMLILSILSFIIGCKNSDHLDEERANSKFDWVESSNISSDELKILDQGNNVFIDRSGIDQTIHLSELISEFHYLQLKNDQGHLLGDIDKILFTDSLIFVMDQYITNTLQVFERSTGNEVAYLEKSGEGPREFLEIYDFDIDRDKNQLLLFDGKLSKILVFDFSGKFIKEFKIPRRAQNFRKTSSDEYIFYTANLPNDHLEGGSRCGYFVLNSDFEVKSCFSIDEELEEYGNYFSRDYFSSDGHNIYLFPRFGNDFFRINNQEKELIQLVSLKIKGGIEKQDFVGDGISFVSDRKTDKKFFSHGGSFITNKIYGLEFQRFGGNSFHYFERINSKEQFYGTKFDFDIPGMPFFSFPISSYENEAISVIKLQPLRNFGIDNFKESLKKLNMLTDQFAEFLDSIEDFDQPAVMIMEFR</sequence>
<keyword evidence="2" id="KW-1185">Reference proteome</keyword>
<dbReference type="AlphaFoldDB" id="A0A4Y9QU41"/>
<protein>
    <submittedName>
        <fullName evidence="1">6-bladed beta-propeller</fullName>
    </submittedName>
</protein>
<dbReference type="PROSITE" id="PS51257">
    <property type="entry name" value="PROKAR_LIPOPROTEIN"/>
    <property type="match status" value="1"/>
</dbReference>
<gene>
    <name evidence="1" type="ORF">E4S40_07750</name>
</gene>
<accession>A0A4Y9QU41</accession>
<comment type="caution">
    <text evidence="1">The sequence shown here is derived from an EMBL/GenBank/DDBJ whole genome shotgun (WGS) entry which is preliminary data.</text>
</comment>
<evidence type="ECO:0000313" key="1">
    <source>
        <dbReference type="EMBL" id="TFV96111.1"/>
    </source>
</evidence>
<dbReference type="EMBL" id="SPSB01000002">
    <property type="protein sequence ID" value="TFV96111.1"/>
    <property type="molecule type" value="Genomic_DNA"/>
</dbReference>